<dbReference type="PATRIC" id="fig|1273541.4.peg.50"/>
<evidence type="ECO:0000313" key="9">
    <source>
        <dbReference type="Proteomes" id="UP000058613"/>
    </source>
</evidence>
<dbReference type="PANTHER" id="PTHR43806:SF11">
    <property type="entry name" value="CEREVISIN-RELATED"/>
    <property type="match status" value="1"/>
</dbReference>
<dbReference type="PROSITE" id="PS00138">
    <property type="entry name" value="SUBTILASE_SER"/>
    <property type="match status" value="1"/>
</dbReference>
<evidence type="ECO:0000256" key="2">
    <source>
        <dbReference type="ARBA" id="ARBA00022670"/>
    </source>
</evidence>
<gene>
    <name evidence="8" type="ORF">Pyrde_0048</name>
</gene>
<dbReference type="InterPro" id="IPR000209">
    <property type="entry name" value="Peptidase_S8/S53_dom"/>
</dbReference>
<dbReference type="InterPro" id="IPR034202">
    <property type="entry name" value="Subtilisin_Carlsberg-like"/>
</dbReference>
<dbReference type="GO" id="GO:0004252">
    <property type="term" value="F:serine-type endopeptidase activity"/>
    <property type="evidence" value="ECO:0007669"/>
    <property type="project" value="InterPro"/>
</dbReference>
<dbReference type="CDD" id="cd07477">
    <property type="entry name" value="Peptidases_S8_Subtilisin_subset"/>
    <property type="match status" value="1"/>
</dbReference>
<organism evidence="8 9">
    <name type="scientific">Pyrodictium delaneyi</name>
    <dbReference type="NCBI Taxonomy" id="1273541"/>
    <lineage>
        <taxon>Archaea</taxon>
        <taxon>Thermoproteota</taxon>
        <taxon>Thermoprotei</taxon>
        <taxon>Desulfurococcales</taxon>
        <taxon>Pyrodictiaceae</taxon>
        <taxon>Pyrodictium</taxon>
    </lineage>
</organism>
<dbReference type="PANTHER" id="PTHR43806">
    <property type="entry name" value="PEPTIDASE S8"/>
    <property type="match status" value="1"/>
</dbReference>
<dbReference type="InterPro" id="IPR050131">
    <property type="entry name" value="Peptidase_S8_subtilisin-like"/>
</dbReference>
<evidence type="ECO:0000259" key="7">
    <source>
        <dbReference type="Pfam" id="PF00082"/>
    </source>
</evidence>
<proteinExistence type="inferred from homology"/>
<dbReference type="Proteomes" id="UP000058613">
    <property type="component" value="Chromosome"/>
</dbReference>
<reference evidence="8 9" key="1">
    <citation type="submission" date="2015-10" db="EMBL/GenBank/DDBJ databases">
        <title>Complete genome sequence of hyperthermophilic archaeon Pyrodictium delaneyi Su06.</title>
        <authorList>
            <person name="Jung J.-H."/>
            <person name="Lin J."/>
            <person name="Holden J.F."/>
            <person name="Park C.-S."/>
        </authorList>
    </citation>
    <scope>NUCLEOTIDE SEQUENCE [LARGE SCALE GENOMIC DNA]</scope>
    <source>
        <strain evidence="8 9">Su06</strain>
    </source>
</reference>
<evidence type="ECO:0000256" key="4">
    <source>
        <dbReference type="ARBA" id="ARBA00022801"/>
    </source>
</evidence>
<dbReference type="SUPFAM" id="SSF52743">
    <property type="entry name" value="Subtilisin-like"/>
    <property type="match status" value="1"/>
</dbReference>
<name>A0A0P0N0R1_9CREN</name>
<keyword evidence="4 6" id="KW-0378">Hydrolase</keyword>
<dbReference type="Pfam" id="PF00082">
    <property type="entry name" value="Peptidase_S8"/>
    <property type="match status" value="1"/>
</dbReference>
<evidence type="ECO:0000256" key="3">
    <source>
        <dbReference type="ARBA" id="ARBA00022723"/>
    </source>
</evidence>
<dbReference type="InterPro" id="IPR037045">
    <property type="entry name" value="S8pro/Inhibitor_I9_sf"/>
</dbReference>
<dbReference type="InterPro" id="IPR036852">
    <property type="entry name" value="Peptidase_S8/S53_dom_sf"/>
</dbReference>
<dbReference type="AlphaFoldDB" id="A0A0P0N0R1"/>
<dbReference type="PROSITE" id="PS00136">
    <property type="entry name" value="SUBTILASE_ASP"/>
    <property type="match status" value="1"/>
</dbReference>
<dbReference type="SMR" id="A0A0P0N0R1"/>
<dbReference type="Gene3D" id="3.40.50.200">
    <property type="entry name" value="Peptidase S8/S53 domain"/>
    <property type="match status" value="1"/>
</dbReference>
<dbReference type="GO" id="GO:0005615">
    <property type="term" value="C:extracellular space"/>
    <property type="evidence" value="ECO:0007669"/>
    <property type="project" value="TreeGrafter"/>
</dbReference>
<dbReference type="GO" id="GO:0046872">
    <property type="term" value="F:metal ion binding"/>
    <property type="evidence" value="ECO:0007669"/>
    <property type="project" value="UniProtKB-KW"/>
</dbReference>
<keyword evidence="3" id="KW-0479">Metal-binding</keyword>
<dbReference type="STRING" id="1273541.Pyrde_0048"/>
<comment type="similarity">
    <text evidence="1 6">Belongs to the peptidase S8 family.</text>
</comment>
<evidence type="ECO:0000256" key="6">
    <source>
        <dbReference type="RuleBase" id="RU003355"/>
    </source>
</evidence>
<dbReference type="PROSITE" id="PS51892">
    <property type="entry name" value="SUBTILASE"/>
    <property type="match status" value="1"/>
</dbReference>
<dbReference type="PRINTS" id="PR00723">
    <property type="entry name" value="SUBTILISIN"/>
</dbReference>
<dbReference type="InterPro" id="IPR015500">
    <property type="entry name" value="Peptidase_S8_subtilisin-rel"/>
</dbReference>
<dbReference type="Gene3D" id="3.30.70.80">
    <property type="entry name" value="Peptidase S8 propeptide/proteinase inhibitor I9"/>
    <property type="match status" value="1"/>
</dbReference>
<dbReference type="InterPro" id="IPR023828">
    <property type="entry name" value="Peptidase_S8_Ser-AS"/>
</dbReference>
<dbReference type="InterPro" id="IPR023827">
    <property type="entry name" value="Peptidase_S8_Asp-AS"/>
</dbReference>
<keyword evidence="2 6" id="KW-0645">Protease</keyword>
<keyword evidence="5 6" id="KW-0720">Serine protease</keyword>
<evidence type="ECO:0000313" key="8">
    <source>
        <dbReference type="EMBL" id="ALL00098.1"/>
    </source>
</evidence>
<dbReference type="GO" id="GO:0006508">
    <property type="term" value="P:proteolysis"/>
    <property type="evidence" value="ECO:0007669"/>
    <property type="project" value="UniProtKB-KW"/>
</dbReference>
<protein>
    <submittedName>
        <fullName evidence="8">Subtilase family</fullName>
    </submittedName>
</protein>
<dbReference type="InterPro" id="IPR022398">
    <property type="entry name" value="Peptidase_S8_His-AS"/>
</dbReference>
<dbReference type="PROSITE" id="PS00137">
    <property type="entry name" value="SUBTILASE_HIS"/>
    <property type="match status" value="1"/>
</dbReference>
<feature type="domain" description="Peptidase S8/S53" evidence="7">
    <location>
        <begin position="148"/>
        <end position="423"/>
    </location>
</feature>
<evidence type="ECO:0000256" key="1">
    <source>
        <dbReference type="ARBA" id="ARBA00011073"/>
    </source>
</evidence>
<accession>A0A0P0N0R1</accession>
<dbReference type="KEGG" id="pdl:Pyrde_0048"/>
<dbReference type="EMBL" id="CP013011">
    <property type="protein sequence ID" value="ALL00098.1"/>
    <property type="molecule type" value="Genomic_DNA"/>
</dbReference>
<sequence>MKTRIVASILLLAVLVSTSVMMPLTTAYAASSSVTLILRIDKAQFNSRAVEALGGKLIYVADLAPVAIVSVPGKAVGLLKKLPGVLHVSMDGEVKTLEVKVNAPPVGRGPAKSQPAETLPWGVDYIDAEKVWPLGINGFVDVNGDGDSEIEVAIIDTGVDRDHPDLAANIKWGISVLNGRITENFDDINGHGTHVAGTIAALDNDIGVVGVAPGVEVYMIKALNNGGMGQWSDLIIAIDMAVKGPDGVIDADGDGVIVGDPEDDAPEVISMSLGGPDPPPELHDIIKAAYDYGIVIVAAAGNEGADTPSYPAAYPEVIAVGAVDENGTVPDWSNRNPEVAAPGVDILSTYPDDTYETLSGTSMATPHVSGTVALIQAARLANGLPLLPPGTETDMDTSTIRGILHVTAVDAGAVGYDELYGYGIINAYEAVNAALQ</sequence>
<evidence type="ECO:0000256" key="5">
    <source>
        <dbReference type="ARBA" id="ARBA00022825"/>
    </source>
</evidence>